<dbReference type="Proteomes" id="UP001154420">
    <property type="component" value="Unassembled WGS sequence"/>
</dbReference>
<name>A0A9X5GTW1_9FIRM</name>
<keyword evidence="2" id="KW-1185">Reference proteome</keyword>
<sequence length="238" mass="28042">MTLTIKDVDIHEFLHFIMEDGGKLPADFDMLQKSGNYLIHVDGEKVFCLNEREAYLKDSMENLMARSLPYFSDMRVSLSVHIKDKEGKADITVLDNRRLSKEITRKQAKGKFLTIRYRSGKTRSTRLSTEQYIRGPFGEKVNCICYAYLVDALIRMRQDMFSGRGDFLPFVYQAENERSLSATVREIHAMREKTLEAATLEQFRRDWEEMQSLRMMDQYNYQRGRPDSERIKSFQQEI</sequence>
<gene>
    <name evidence="1" type="ORF">D5281_23845</name>
</gene>
<reference evidence="1" key="1">
    <citation type="submission" date="2018-09" db="EMBL/GenBank/DDBJ databases">
        <title>Murine metabolic-syndrome-specific gut microbial biobank.</title>
        <authorList>
            <person name="Liu C."/>
        </authorList>
    </citation>
    <scope>NUCLEOTIDE SEQUENCE</scope>
    <source>
        <strain evidence="1">D42-62</strain>
    </source>
</reference>
<comment type="caution">
    <text evidence="1">The sequence shown here is derived from an EMBL/GenBank/DDBJ whole genome shotgun (WGS) entry which is preliminary data.</text>
</comment>
<accession>A0A9X5GTW1</accession>
<evidence type="ECO:0000313" key="1">
    <source>
        <dbReference type="EMBL" id="NBJ95468.1"/>
    </source>
</evidence>
<dbReference type="AlphaFoldDB" id="A0A9X5GTW1"/>
<evidence type="ECO:0000313" key="2">
    <source>
        <dbReference type="Proteomes" id="UP001154420"/>
    </source>
</evidence>
<protein>
    <submittedName>
        <fullName evidence="1">Uncharacterized protein</fullName>
    </submittedName>
</protein>
<proteinExistence type="predicted"/>
<organism evidence="1 2">
    <name type="scientific">Parablautia muri</name>
    <dbReference type="NCBI Taxonomy" id="2320879"/>
    <lineage>
        <taxon>Bacteria</taxon>
        <taxon>Bacillati</taxon>
        <taxon>Bacillota</taxon>
        <taxon>Clostridia</taxon>
        <taxon>Lachnospirales</taxon>
        <taxon>Lachnospiraceae</taxon>
        <taxon>Parablautia</taxon>
    </lineage>
</organism>
<dbReference type="EMBL" id="QZDT01000097">
    <property type="protein sequence ID" value="NBJ95468.1"/>
    <property type="molecule type" value="Genomic_DNA"/>
</dbReference>